<gene>
    <name evidence="7" type="primary">tqsA_2</name>
    <name evidence="7" type="ORF">RUM4293_00903</name>
</gene>
<dbReference type="PANTHER" id="PTHR21716">
    <property type="entry name" value="TRANSMEMBRANE PROTEIN"/>
    <property type="match status" value="1"/>
</dbReference>
<accession>A0A0P1E465</accession>
<feature type="transmembrane region" description="Helical" evidence="6">
    <location>
        <begin position="64"/>
        <end position="83"/>
    </location>
</feature>
<feature type="transmembrane region" description="Helical" evidence="6">
    <location>
        <begin position="144"/>
        <end position="165"/>
    </location>
</feature>
<feature type="transmembrane region" description="Helical" evidence="6">
    <location>
        <begin position="262"/>
        <end position="283"/>
    </location>
</feature>
<comment type="subcellular location">
    <subcellularLocation>
        <location evidence="1">Membrane</location>
        <topology evidence="1">Multi-pass membrane protein</topology>
    </subcellularLocation>
</comment>
<proteinExistence type="inferred from homology"/>
<dbReference type="PANTHER" id="PTHR21716:SF64">
    <property type="entry name" value="AI-2 TRANSPORT PROTEIN TQSA"/>
    <property type="match status" value="1"/>
</dbReference>
<organism evidence="7 8">
    <name type="scientific">Ruegeria atlantica</name>
    <dbReference type="NCBI Taxonomy" id="81569"/>
    <lineage>
        <taxon>Bacteria</taxon>
        <taxon>Pseudomonadati</taxon>
        <taxon>Pseudomonadota</taxon>
        <taxon>Alphaproteobacteria</taxon>
        <taxon>Rhodobacterales</taxon>
        <taxon>Roseobacteraceae</taxon>
        <taxon>Ruegeria</taxon>
    </lineage>
</organism>
<keyword evidence="8" id="KW-1185">Reference proteome</keyword>
<dbReference type="AlphaFoldDB" id="A0A0P1E465"/>
<keyword evidence="5 6" id="KW-0472">Membrane</keyword>
<feature type="transmembrane region" description="Helical" evidence="6">
    <location>
        <begin position="238"/>
        <end position="257"/>
    </location>
</feature>
<keyword evidence="4 6" id="KW-1133">Transmembrane helix</keyword>
<feature type="transmembrane region" description="Helical" evidence="6">
    <location>
        <begin position="303"/>
        <end position="329"/>
    </location>
</feature>
<reference evidence="8" key="1">
    <citation type="submission" date="2015-09" db="EMBL/GenBank/DDBJ databases">
        <authorList>
            <person name="Rodrigo-Torres L."/>
            <person name="Arahal D.R."/>
        </authorList>
    </citation>
    <scope>NUCLEOTIDE SEQUENCE [LARGE SCALE GENOMIC DNA]</scope>
    <source>
        <strain evidence="8">CECT 4293</strain>
    </source>
</reference>
<protein>
    <submittedName>
        <fullName evidence="7">Transport of quorum-sensing signal protein</fullName>
    </submittedName>
</protein>
<comment type="similarity">
    <text evidence="2">Belongs to the autoinducer-2 exporter (AI-2E) (TC 2.A.86) family.</text>
</comment>
<sequence>MLLFNVTKLASGLIVAVVIGWLLVLGKSILLPVLLGIIGIYILDSTASTIGRVPGLRHIPRRGRRLLALLAIFLTLVLIGVFLEANAQAVAQNIPRYQTNLKALIDSAMAMLGVKKLPDWSTIEQTIAGKFDILGFVQGTLSTVQGFGTVMLMTILYIVFILSDLDDMPEKVRKALGDAETADRSLQIVAQINQKIGSYLSAKTLINVILAVISYVIMLLLGIEFAMFWAILIGLLNYIPYLGSIVGVLFPVMLSLVQFGGIWHAGVALIALMAAQLFVGNFLEPRLVGNSVNLSGFMVLFSLTIWTAMWGLAGTILAIPLTAVVMIILSQIHSTRPLAILMSESGELD</sequence>
<dbReference type="GO" id="GO:0016020">
    <property type="term" value="C:membrane"/>
    <property type="evidence" value="ECO:0007669"/>
    <property type="project" value="UniProtKB-SubCell"/>
</dbReference>
<dbReference type="Pfam" id="PF01594">
    <property type="entry name" value="AI-2E_transport"/>
    <property type="match status" value="1"/>
</dbReference>
<evidence type="ECO:0000256" key="4">
    <source>
        <dbReference type="ARBA" id="ARBA00022989"/>
    </source>
</evidence>
<name>A0A0P1E465_9RHOB</name>
<evidence type="ECO:0000256" key="5">
    <source>
        <dbReference type="ARBA" id="ARBA00023136"/>
    </source>
</evidence>
<dbReference type="EMBL" id="CYPS01000011">
    <property type="protein sequence ID" value="CUH42018.1"/>
    <property type="molecule type" value="Genomic_DNA"/>
</dbReference>
<dbReference type="GO" id="GO:0055085">
    <property type="term" value="P:transmembrane transport"/>
    <property type="evidence" value="ECO:0007669"/>
    <property type="project" value="TreeGrafter"/>
</dbReference>
<evidence type="ECO:0000313" key="8">
    <source>
        <dbReference type="Proteomes" id="UP000050786"/>
    </source>
</evidence>
<feature type="transmembrane region" description="Helical" evidence="6">
    <location>
        <begin position="12"/>
        <end position="43"/>
    </location>
</feature>
<dbReference type="InterPro" id="IPR002549">
    <property type="entry name" value="AI-2E-like"/>
</dbReference>
<dbReference type="RefSeq" id="WP_282169538.1">
    <property type="nucleotide sequence ID" value="NZ_CANMAM010000004.1"/>
</dbReference>
<evidence type="ECO:0000256" key="3">
    <source>
        <dbReference type="ARBA" id="ARBA00022692"/>
    </source>
</evidence>
<evidence type="ECO:0000256" key="6">
    <source>
        <dbReference type="SAM" id="Phobius"/>
    </source>
</evidence>
<dbReference type="Proteomes" id="UP000050786">
    <property type="component" value="Unassembled WGS sequence"/>
</dbReference>
<evidence type="ECO:0000256" key="1">
    <source>
        <dbReference type="ARBA" id="ARBA00004141"/>
    </source>
</evidence>
<keyword evidence="3 6" id="KW-0812">Transmembrane</keyword>
<evidence type="ECO:0000313" key="7">
    <source>
        <dbReference type="EMBL" id="CUH42018.1"/>
    </source>
</evidence>
<feature type="transmembrane region" description="Helical" evidence="6">
    <location>
        <begin position="205"/>
        <end position="232"/>
    </location>
</feature>
<evidence type="ECO:0000256" key="2">
    <source>
        <dbReference type="ARBA" id="ARBA00009773"/>
    </source>
</evidence>